<feature type="domain" description="PDZ" evidence="3">
    <location>
        <begin position="185"/>
        <end position="257"/>
    </location>
</feature>
<keyword evidence="2" id="KW-0812">Transmembrane</keyword>
<dbReference type="InterPro" id="IPR001478">
    <property type="entry name" value="PDZ"/>
</dbReference>
<evidence type="ECO:0000313" key="4">
    <source>
        <dbReference type="EMBL" id="UQT55571.1"/>
    </source>
</evidence>
<feature type="compositionally biased region" description="Low complexity" evidence="1">
    <location>
        <begin position="42"/>
        <end position="51"/>
    </location>
</feature>
<protein>
    <submittedName>
        <fullName evidence="4">PDZ domain-containing protein</fullName>
    </submittedName>
</protein>
<keyword evidence="2" id="KW-1133">Transmembrane helix</keyword>
<organism evidence="4 5">
    <name type="scientific">Streptomyces durmitorensis</name>
    <dbReference type="NCBI Taxonomy" id="319947"/>
    <lineage>
        <taxon>Bacteria</taxon>
        <taxon>Bacillati</taxon>
        <taxon>Actinomycetota</taxon>
        <taxon>Actinomycetes</taxon>
        <taxon>Kitasatosporales</taxon>
        <taxon>Streptomycetaceae</taxon>
        <taxon>Streptomyces</taxon>
    </lineage>
</organism>
<dbReference type="EMBL" id="CP097289">
    <property type="protein sequence ID" value="UQT55571.1"/>
    <property type="molecule type" value="Genomic_DNA"/>
</dbReference>
<keyword evidence="5" id="KW-1185">Reference proteome</keyword>
<proteinExistence type="predicted"/>
<keyword evidence="2" id="KW-0472">Membrane</keyword>
<evidence type="ECO:0000256" key="2">
    <source>
        <dbReference type="SAM" id="Phobius"/>
    </source>
</evidence>
<dbReference type="InterPro" id="IPR036034">
    <property type="entry name" value="PDZ_sf"/>
</dbReference>
<evidence type="ECO:0000259" key="3">
    <source>
        <dbReference type="Pfam" id="PF13180"/>
    </source>
</evidence>
<name>A0ABY4PPN1_9ACTN</name>
<feature type="compositionally biased region" description="Basic residues" evidence="1">
    <location>
        <begin position="65"/>
        <end position="74"/>
    </location>
</feature>
<feature type="transmembrane region" description="Helical" evidence="2">
    <location>
        <begin position="80"/>
        <end position="103"/>
    </location>
</feature>
<dbReference type="Proteomes" id="UP000829992">
    <property type="component" value="Chromosome"/>
</dbReference>
<sequence length="271" mass="26551">MEQTALRPKPMPGQDSGGGGKFGIGRKLGIGRKSGRGGGLGMARRLGMGRKAGARRTSGTGHRSGPGHRPHAARRRGRRLITLLLGLLFSAVLVLSGVGLGTVSATVIGMSKLADMQKQAQKQAQAQGGAKGQGGQTGPEAPGGPAGPGAPAAPGTASKPAAPPKPSKPPGKEPDKAGERAAARPAIGVEAVDAPTGPGALLVGVHSPGPGHTAGLVRGDVVLAFGGTRTASAKALAAAVAAAAPGRNVTVSVRHESGGRQSLSVTPGFVT</sequence>
<feature type="compositionally biased region" description="Gly residues" evidence="1">
    <location>
        <begin position="15"/>
        <end position="28"/>
    </location>
</feature>
<accession>A0ABY4PPN1</accession>
<gene>
    <name evidence="4" type="ORF">M4V62_10965</name>
</gene>
<dbReference type="SUPFAM" id="SSF50156">
    <property type="entry name" value="PDZ domain-like"/>
    <property type="match status" value="1"/>
</dbReference>
<feature type="compositionally biased region" description="Basic and acidic residues" evidence="1">
    <location>
        <begin position="170"/>
        <end position="182"/>
    </location>
</feature>
<dbReference type="Pfam" id="PF13180">
    <property type="entry name" value="PDZ_2"/>
    <property type="match status" value="1"/>
</dbReference>
<feature type="region of interest" description="Disordered" evidence="1">
    <location>
        <begin position="119"/>
        <end position="182"/>
    </location>
</feature>
<reference evidence="4 5" key="1">
    <citation type="submission" date="2022-05" db="EMBL/GenBank/DDBJ databases">
        <authorList>
            <person name="Zhou X."/>
            <person name="Li K."/>
            <person name="Man Y."/>
        </authorList>
    </citation>
    <scope>NUCLEOTIDE SEQUENCE [LARGE SCALE GENOMIC DNA]</scope>
    <source>
        <strain evidence="4 5">MS405</strain>
    </source>
</reference>
<evidence type="ECO:0000256" key="1">
    <source>
        <dbReference type="SAM" id="MobiDB-lite"/>
    </source>
</evidence>
<feature type="compositionally biased region" description="Low complexity" evidence="1">
    <location>
        <begin position="149"/>
        <end position="160"/>
    </location>
</feature>
<evidence type="ECO:0000313" key="5">
    <source>
        <dbReference type="Proteomes" id="UP000829992"/>
    </source>
</evidence>
<feature type="region of interest" description="Disordered" evidence="1">
    <location>
        <begin position="1"/>
        <end position="74"/>
    </location>
</feature>
<dbReference type="Gene3D" id="2.30.42.10">
    <property type="match status" value="1"/>
</dbReference>
<dbReference type="RefSeq" id="WP_249587060.1">
    <property type="nucleotide sequence ID" value="NZ_BAAAQL010000008.1"/>
</dbReference>
<feature type="compositionally biased region" description="Low complexity" evidence="1">
    <location>
        <begin position="119"/>
        <end position="128"/>
    </location>
</feature>